<keyword evidence="3" id="KW-0804">Transcription</keyword>
<dbReference type="InterPro" id="IPR020449">
    <property type="entry name" value="Tscrpt_reg_AraC-type_HTH"/>
</dbReference>
<evidence type="ECO:0000256" key="3">
    <source>
        <dbReference type="ARBA" id="ARBA00023163"/>
    </source>
</evidence>
<dbReference type="Pfam" id="PF12833">
    <property type="entry name" value="HTH_18"/>
    <property type="match status" value="1"/>
</dbReference>
<dbReference type="SUPFAM" id="SSF46689">
    <property type="entry name" value="Homeodomain-like"/>
    <property type="match status" value="1"/>
</dbReference>
<dbReference type="InterPro" id="IPR009057">
    <property type="entry name" value="Homeodomain-like_sf"/>
</dbReference>
<dbReference type="PANTHER" id="PTHR43280">
    <property type="entry name" value="ARAC-FAMILY TRANSCRIPTIONAL REGULATOR"/>
    <property type="match status" value="1"/>
</dbReference>
<accession>A0ABS2F1A3</accession>
<evidence type="ECO:0000256" key="1">
    <source>
        <dbReference type="ARBA" id="ARBA00023015"/>
    </source>
</evidence>
<keyword evidence="6" id="KW-1185">Reference proteome</keyword>
<sequence length="294" mass="32269">MNDDRFLRSLDELIAQSSTCSSEKDLYLAAERVGGRSLAPAADGYFALTSTFRGTELVSAVPVPALVRDGRFPDGALLQTRPADVIVTILVREPHLDRLLLGLAAPHAATLRNHLLRYGADTGTWKVSDRRDVEVCTDILKLMVVTYTKAAEDWQTTLDALVVAYLSQMVPRTPATRPQSPEQAVELVRAAVAAHPEEVTLAGLAELLSLNASYLSTLVHERCGESFSELVAEARMRRAAELLRSTDLPVAEIARSVGYAGTSRFHRLFRERFGRTPAAWRKSEREGRVPGCAD</sequence>
<gene>
    <name evidence="5" type="ORF">H9X80_04290</name>
</gene>
<dbReference type="Gene3D" id="1.10.10.60">
    <property type="entry name" value="Homeodomain-like"/>
    <property type="match status" value="2"/>
</dbReference>
<dbReference type="EMBL" id="JACSNQ010000006">
    <property type="protein sequence ID" value="MBM6774761.1"/>
    <property type="molecule type" value="Genomic_DNA"/>
</dbReference>
<dbReference type="PROSITE" id="PS01124">
    <property type="entry name" value="HTH_ARAC_FAMILY_2"/>
    <property type="match status" value="1"/>
</dbReference>
<dbReference type="InterPro" id="IPR018060">
    <property type="entry name" value="HTH_AraC"/>
</dbReference>
<dbReference type="PANTHER" id="PTHR43280:SF2">
    <property type="entry name" value="HTH-TYPE TRANSCRIPTIONAL REGULATOR EXSA"/>
    <property type="match status" value="1"/>
</dbReference>
<protein>
    <submittedName>
        <fullName evidence="5">Helix-turn-helix transcriptional regulator</fullName>
    </submittedName>
</protein>
<dbReference type="Proteomes" id="UP000712527">
    <property type="component" value="Unassembled WGS sequence"/>
</dbReference>
<evidence type="ECO:0000259" key="4">
    <source>
        <dbReference type="PROSITE" id="PS01124"/>
    </source>
</evidence>
<dbReference type="InterPro" id="IPR018062">
    <property type="entry name" value="HTH_AraC-typ_CS"/>
</dbReference>
<evidence type="ECO:0000313" key="5">
    <source>
        <dbReference type="EMBL" id="MBM6774761.1"/>
    </source>
</evidence>
<organism evidence="5 6">
    <name type="scientific">Olsenella profusa</name>
    <dbReference type="NCBI Taxonomy" id="138595"/>
    <lineage>
        <taxon>Bacteria</taxon>
        <taxon>Bacillati</taxon>
        <taxon>Actinomycetota</taxon>
        <taxon>Coriobacteriia</taxon>
        <taxon>Coriobacteriales</taxon>
        <taxon>Atopobiaceae</taxon>
        <taxon>Olsenella</taxon>
    </lineage>
</organism>
<proteinExistence type="predicted"/>
<keyword evidence="1" id="KW-0805">Transcription regulation</keyword>
<feature type="domain" description="HTH araC/xylS-type" evidence="4">
    <location>
        <begin position="182"/>
        <end position="283"/>
    </location>
</feature>
<evidence type="ECO:0000313" key="6">
    <source>
        <dbReference type="Proteomes" id="UP000712527"/>
    </source>
</evidence>
<name>A0ABS2F1A3_9ACTN</name>
<evidence type="ECO:0000256" key="2">
    <source>
        <dbReference type="ARBA" id="ARBA00023125"/>
    </source>
</evidence>
<keyword evidence="2" id="KW-0238">DNA-binding</keyword>
<dbReference type="PROSITE" id="PS00041">
    <property type="entry name" value="HTH_ARAC_FAMILY_1"/>
    <property type="match status" value="1"/>
</dbReference>
<reference evidence="5 6" key="1">
    <citation type="journal article" date="2021" name="Sci. Rep.">
        <title>The distribution of antibiotic resistance genes in chicken gut microbiota commensals.</title>
        <authorList>
            <person name="Juricova H."/>
            <person name="Matiasovicova J."/>
            <person name="Kubasova T."/>
            <person name="Cejkova D."/>
            <person name="Rychlik I."/>
        </authorList>
    </citation>
    <scope>NUCLEOTIDE SEQUENCE [LARGE SCALE GENOMIC DNA]</scope>
    <source>
        <strain evidence="5 6">An794</strain>
    </source>
</reference>
<comment type="caution">
    <text evidence="5">The sequence shown here is derived from an EMBL/GenBank/DDBJ whole genome shotgun (WGS) entry which is preliminary data.</text>
</comment>
<dbReference type="RefSeq" id="WP_204793111.1">
    <property type="nucleotide sequence ID" value="NZ_JACSNQ010000006.1"/>
</dbReference>
<dbReference type="PRINTS" id="PR00032">
    <property type="entry name" value="HTHARAC"/>
</dbReference>
<dbReference type="SMART" id="SM00342">
    <property type="entry name" value="HTH_ARAC"/>
    <property type="match status" value="1"/>
</dbReference>